<dbReference type="SUPFAM" id="SSF51011">
    <property type="entry name" value="Glycosyl hydrolase domain"/>
    <property type="match status" value="1"/>
</dbReference>
<dbReference type="GO" id="GO:0005576">
    <property type="term" value="C:extracellular region"/>
    <property type="evidence" value="ECO:0007669"/>
    <property type="project" value="UniProtKB-SubCell"/>
</dbReference>
<evidence type="ECO:0000256" key="3">
    <source>
        <dbReference type="ARBA" id="ARBA00004613"/>
    </source>
</evidence>
<evidence type="ECO:0000256" key="4">
    <source>
        <dbReference type="ARBA" id="ARBA00009743"/>
    </source>
</evidence>
<evidence type="ECO:0000313" key="15">
    <source>
        <dbReference type="EMBL" id="AJF11712.1"/>
    </source>
</evidence>
<keyword evidence="9 12" id="KW-1015">Disulfide bond</keyword>
<feature type="signal peptide" evidence="13">
    <location>
        <begin position="1"/>
        <end position="21"/>
    </location>
</feature>
<dbReference type="PROSITE" id="PS00512">
    <property type="entry name" value="ALPHA_GALACTOSIDASE"/>
    <property type="match status" value="1"/>
</dbReference>
<dbReference type="InterPro" id="IPR017853">
    <property type="entry name" value="GH"/>
</dbReference>
<sequence length="485" mass="52384">MDKAVAALLLSVGLHSLGAAALDNGLAITPQMGWDTWNSFACSLNETVILDAAKKIVSLGFRDLGYEYVVLDDCWSAGRNSSGYLVPNKEKFPNGISDLADKIHASGLKIGIYSSAGTMTCARYAGSLGYEEKDAAVWASWGIDYLKYDNCYNQGEEGTPKLSFDRYNKMGKALNVTGRPILYSLCNWGVDGPWNFAPTIANSWRTSGDLSNVWDREDVNCPCQEKEGIDCKLPGYHCSVMNVLNKAVYYPSKAIPGAWNDLDMLQVGNGGLTDEEAKAHFSLRAALKSPPLMTNVMTKTDAPTLSILQNTAVLAVSQDPLGSSANRIWRYYVDDVDSNGKGEIQLFSGPLSGGDQLALFLNAGSEDRNMNASLVDIFWEDGADGTAQQIGYSWDIHDLWANRMSNETANAIINGMASGSNGTMNMTAMGGARKVYSQVPLPSSSKELMGSKVGSVKASGTVTAHVKAHGVAMLRLRQQNNKDEL</sequence>
<comment type="function">
    <text evidence="2">Hydrolyzes a variety of simple alpha-D-galactoside as well as more complex molecules such as oligosaccharides and polysaccharides.</text>
</comment>
<evidence type="ECO:0000256" key="2">
    <source>
        <dbReference type="ARBA" id="ARBA00003969"/>
    </source>
</evidence>
<dbReference type="Gene3D" id="2.60.40.1180">
    <property type="entry name" value="Golgi alpha-mannosidase II"/>
    <property type="match status" value="1"/>
</dbReference>
<dbReference type="InterPro" id="IPR013785">
    <property type="entry name" value="Aldolase_TIM"/>
</dbReference>
<evidence type="ECO:0000256" key="11">
    <source>
        <dbReference type="ARBA" id="ARBA00023295"/>
    </source>
</evidence>
<dbReference type="PANTHER" id="PTHR11452">
    <property type="entry name" value="ALPHA-GALACTOSIDASE/ALPHA-N-ACETYLGALACTOSAMINIDASE"/>
    <property type="match status" value="1"/>
</dbReference>
<dbReference type="SUPFAM" id="SSF51445">
    <property type="entry name" value="(Trans)glycosidases"/>
    <property type="match status" value="1"/>
</dbReference>
<evidence type="ECO:0000256" key="5">
    <source>
        <dbReference type="ARBA" id="ARBA00012755"/>
    </source>
</evidence>
<dbReference type="InterPro" id="IPR002241">
    <property type="entry name" value="Glyco_hydro_27"/>
</dbReference>
<dbReference type="AlphaFoldDB" id="A0A0H3V1A2"/>
<keyword evidence="7 13" id="KW-0732">Signal</keyword>
<protein>
    <recommendedName>
        <fullName evidence="5 12">Alpha-galactosidase</fullName>
        <ecNumber evidence="5 12">3.2.1.22</ecNumber>
    </recommendedName>
    <alternativeName>
        <fullName evidence="12">Melibiase</fullName>
    </alternativeName>
</protein>
<comment type="similarity">
    <text evidence="4 12">Belongs to the glycosyl hydrolase 27 family.</text>
</comment>
<feature type="domain" description="Alpha galactosidase C-terminal" evidence="14">
    <location>
        <begin position="342"/>
        <end position="407"/>
    </location>
</feature>
<proteinExistence type="inferred from homology"/>
<evidence type="ECO:0000256" key="9">
    <source>
        <dbReference type="ARBA" id="ARBA00023157"/>
    </source>
</evidence>
<evidence type="ECO:0000256" key="7">
    <source>
        <dbReference type="ARBA" id="ARBA00022729"/>
    </source>
</evidence>
<organism evidence="15">
    <name type="scientific">Evansstolkia leycettana</name>
    <dbReference type="NCBI Taxonomy" id="196907"/>
    <lineage>
        <taxon>Eukaryota</taxon>
        <taxon>Fungi</taxon>
        <taxon>Dikarya</taxon>
        <taxon>Ascomycota</taxon>
        <taxon>Pezizomycotina</taxon>
        <taxon>Eurotiomycetes</taxon>
        <taxon>Eurotiomycetidae</taxon>
        <taxon>Eurotiales</taxon>
        <taxon>Aspergillaceae</taxon>
        <taxon>Evansstolkia</taxon>
    </lineage>
</organism>
<dbReference type="GO" id="GO:0004557">
    <property type="term" value="F:alpha-galactosidase activity"/>
    <property type="evidence" value="ECO:0007669"/>
    <property type="project" value="UniProtKB-EC"/>
</dbReference>
<keyword evidence="11 12" id="KW-0326">Glycosidase</keyword>
<dbReference type="EMBL" id="KP269074">
    <property type="protein sequence ID" value="AJF11712.1"/>
    <property type="molecule type" value="Genomic_DNA"/>
</dbReference>
<reference evidence="15" key="1">
    <citation type="journal article" date="2015" name="J. Biosci. Bioeng.">
        <title>Biochemical characterization of a novel thermophilic alpha-galactosidase from Talaromyces leycettanus JCM12802 with significant transglycosylation activity.</title>
        <authorList>
            <person name="Wang C."/>
            <person name="Wang H."/>
            <person name="Ma R."/>
            <person name="Shi P."/>
            <person name="Niu C."/>
            <person name="Luo H."/>
            <person name="Yang P."/>
            <person name="Yao B."/>
        </authorList>
    </citation>
    <scope>NUCLEOTIDE SEQUENCE</scope>
    <source>
        <strain evidence="15">JCM12802</strain>
    </source>
</reference>
<dbReference type="InterPro" id="IPR013780">
    <property type="entry name" value="Glyco_hydro_b"/>
</dbReference>
<dbReference type="Gene3D" id="3.20.20.70">
    <property type="entry name" value="Aldolase class I"/>
    <property type="match status" value="1"/>
</dbReference>
<keyword evidence="6" id="KW-0964">Secreted</keyword>
<dbReference type="Pfam" id="PF17801">
    <property type="entry name" value="Melibiase_C"/>
    <property type="match status" value="1"/>
</dbReference>
<name>A0A0H3V1A2_9EURO</name>
<evidence type="ECO:0000256" key="8">
    <source>
        <dbReference type="ARBA" id="ARBA00022801"/>
    </source>
</evidence>
<keyword evidence="8 12" id="KW-0378">Hydrolase</keyword>
<evidence type="ECO:0000256" key="12">
    <source>
        <dbReference type="RuleBase" id="RU361168"/>
    </source>
</evidence>
<dbReference type="EC" id="3.2.1.22" evidence="5 12"/>
<dbReference type="InterPro" id="IPR041233">
    <property type="entry name" value="Melibiase_C"/>
</dbReference>
<dbReference type="PRINTS" id="PR00748">
    <property type="entry name" value="MELIBIASE"/>
</dbReference>
<feature type="chain" id="PRO_5005202875" description="Alpha-galactosidase" evidence="13">
    <location>
        <begin position="22"/>
        <end position="485"/>
    </location>
</feature>
<dbReference type="FunFam" id="3.20.20.70:FF:000202">
    <property type="entry name" value="Alpha-galactosidase"/>
    <property type="match status" value="1"/>
</dbReference>
<evidence type="ECO:0000259" key="14">
    <source>
        <dbReference type="Pfam" id="PF17801"/>
    </source>
</evidence>
<evidence type="ECO:0000256" key="6">
    <source>
        <dbReference type="ARBA" id="ARBA00022525"/>
    </source>
</evidence>
<evidence type="ECO:0000256" key="10">
    <source>
        <dbReference type="ARBA" id="ARBA00023180"/>
    </source>
</evidence>
<evidence type="ECO:0000256" key="1">
    <source>
        <dbReference type="ARBA" id="ARBA00001255"/>
    </source>
</evidence>
<comment type="catalytic activity">
    <reaction evidence="1 12">
        <text>Hydrolysis of terminal, non-reducing alpha-D-galactose residues in alpha-D-galactosides, including galactose oligosaccharides, galactomannans and galactolipids.</text>
        <dbReference type="EC" id="3.2.1.22"/>
    </reaction>
</comment>
<dbReference type="Pfam" id="PF16499">
    <property type="entry name" value="Melibiase_2"/>
    <property type="match status" value="1"/>
</dbReference>
<comment type="subcellular location">
    <subcellularLocation>
        <location evidence="3">Secreted</location>
    </subcellularLocation>
</comment>
<dbReference type="CDD" id="cd14792">
    <property type="entry name" value="GH27"/>
    <property type="match status" value="1"/>
</dbReference>
<dbReference type="InterPro" id="IPR006215">
    <property type="entry name" value="Glyco_hydro_melibiase"/>
</dbReference>
<dbReference type="InterPro" id="IPR000111">
    <property type="entry name" value="Glyco_hydro_27/36_CS"/>
</dbReference>
<dbReference type="PANTHER" id="PTHR11452:SF75">
    <property type="entry name" value="ALPHA-GALACTOSIDASE MEL1"/>
    <property type="match status" value="1"/>
</dbReference>
<dbReference type="GO" id="GO:0005995">
    <property type="term" value="P:melibiose catabolic process"/>
    <property type="evidence" value="ECO:0007669"/>
    <property type="project" value="UniProtKB-ARBA"/>
</dbReference>
<dbReference type="PRINTS" id="PR00740">
    <property type="entry name" value="GLHYDRLASE27"/>
</dbReference>
<accession>A0A0H3V1A2</accession>
<evidence type="ECO:0000256" key="13">
    <source>
        <dbReference type="SAM" id="SignalP"/>
    </source>
</evidence>
<keyword evidence="10" id="KW-0325">Glycoprotein</keyword>